<proteinExistence type="predicted"/>
<dbReference type="EMBL" id="MU003510">
    <property type="protein sequence ID" value="KAF2469718.1"/>
    <property type="molecule type" value="Genomic_DNA"/>
</dbReference>
<gene>
    <name evidence="1" type="ORF">BDR25DRAFT_227899</name>
</gene>
<evidence type="ECO:0000313" key="1">
    <source>
        <dbReference type="EMBL" id="KAF2469718.1"/>
    </source>
</evidence>
<sequence>MNSTPSVRRWLSELLQIAYAIATILMLWATLRVVTGSPHPILTVSSESMEPTFYRGDIILLWNRQHYIDVGDIPVVWFPGRSLPMVHRAIKVIHQDEGESDNSTARQLILTKGDNNDLDDTSLYPNGRAFVHREEIVGLVRAYIPYLGRLSLVVKDQPWILYASLAGMLAVGKLL</sequence>
<name>A0ACB6QT24_9PLEO</name>
<protein>
    <submittedName>
        <fullName evidence="1">Signal peptidase I</fullName>
    </submittedName>
</protein>
<organism evidence="1 2">
    <name type="scientific">Lindgomyces ingoldianus</name>
    <dbReference type="NCBI Taxonomy" id="673940"/>
    <lineage>
        <taxon>Eukaryota</taxon>
        <taxon>Fungi</taxon>
        <taxon>Dikarya</taxon>
        <taxon>Ascomycota</taxon>
        <taxon>Pezizomycotina</taxon>
        <taxon>Dothideomycetes</taxon>
        <taxon>Pleosporomycetidae</taxon>
        <taxon>Pleosporales</taxon>
        <taxon>Lindgomycetaceae</taxon>
        <taxon>Lindgomyces</taxon>
    </lineage>
</organism>
<comment type="caution">
    <text evidence="1">The sequence shown here is derived from an EMBL/GenBank/DDBJ whole genome shotgun (WGS) entry which is preliminary data.</text>
</comment>
<accession>A0ACB6QT24</accession>
<keyword evidence="2" id="KW-1185">Reference proteome</keyword>
<dbReference type="Proteomes" id="UP000799755">
    <property type="component" value="Unassembled WGS sequence"/>
</dbReference>
<reference evidence="1" key="1">
    <citation type="journal article" date="2020" name="Stud. Mycol.">
        <title>101 Dothideomycetes genomes: a test case for predicting lifestyles and emergence of pathogens.</title>
        <authorList>
            <person name="Haridas S."/>
            <person name="Albert R."/>
            <person name="Binder M."/>
            <person name="Bloem J."/>
            <person name="Labutti K."/>
            <person name="Salamov A."/>
            <person name="Andreopoulos B."/>
            <person name="Baker S."/>
            <person name="Barry K."/>
            <person name="Bills G."/>
            <person name="Bluhm B."/>
            <person name="Cannon C."/>
            <person name="Castanera R."/>
            <person name="Culley D."/>
            <person name="Daum C."/>
            <person name="Ezra D."/>
            <person name="Gonzalez J."/>
            <person name="Henrissat B."/>
            <person name="Kuo A."/>
            <person name="Liang C."/>
            <person name="Lipzen A."/>
            <person name="Lutzoni F."/>
            <person name="Magnuson J."/>
            <person name="Mondo S."/>
            <person name="Nolan M."/>
            <person name="Ohm R."/>
            <person name="Pangilinan J."/>
            <person name="Park H.-J."/>
            <person name="Ramirez L."/>
            <person name="Alfaro M."/>
            <person name="Sun H."/>
            <person name="Tritt A."/>
            <person name="Yoshinaga Y."/>
            <person name="Zwiers L.-H."/>
            <person name="Turgeon B."/>
            <person name="Goodwin S."/>
            <person name="Spatafora J."/>
            <person name="Crous P."/>
            <person name="Grigoriev I."/>
        </authorList>
    </citation>
    <scope>NUCLEOTIDE SEQUENCE</scope>
    <source>
        <strain evidence="1">ATCC 200398</strain>
    </source>
</reference>
<evidence type="ECO:0000313" key="2">
    <source>
        <dbReference type="Proteomes" id="UP000799755"/>
    </source>
</evidence>